<evidence type="ECO:0000313" key="2">
    <source>
        <dbReference type="EMBL" id="MCP2008393.1"/>
    </source>
</evidence>
<evidence type="ECO:0000259" key="1">
    <source>
        <dbReference type="PROSITE" id="PS51832"/>
    </source>
</evidence>
<name>A0ABT1GLF5_9BURK</name>
<reference evidence="2" key="1">
    <citation type="submission" date="2022-03" db="EMBL/GenBank/DDBJ databases">
        <title>Genome Encyclopedia of Bacteria and Archaea VI: Functional Genomics of Type Strains.</title>
        <authorList>
            <person name="Whitman W."/>
        </authorList>
    </citation>
    <scope>NUCLEOTIDE SEQUENCE</scope>
    <source>
        <strain evidence="2">HSC-15S17</strain>
    </source>
</reference>
<dbReference type="Pfam" id="PF13487">
    <property type="entry name" value="HD_5"/>
    <property type="match status" value="1"/>
</dbReference>
<dbReference type="SUPFAM" id="SSF109604">
    <property type="entry name" value="HD-domain/PDEase-like"/>
    <property type="match status" value="1"/>
</dbReference>
<dbReference type="EMBL" id="JALJZU010000004">
    <property type="protein sequence ID" value="MCP2008393.1"/>
    <property type="molecule type" value="Genomic_DNA"/>
</dbReference>
<sequence length="378" mass="41171">MKIRRVTAADLKLGMLIPWNVYGDNGALLVRKGHMIASANQIDYLVERGSFEDHSGQHEPAREPDSALRKLNAASLELQALLQAVALRAAPPDLRRRLEEVALLVSDAVAVNADVATATILHNQRAASYAARHGIDTAVVVQLLAKAKQLSLEETASLTLAALTMNVAMLDQHQRLQDSRLELSAADRAVVQAHPEAGVQLLRQAGIADQAWLDCILHHHENEDGSGYPLRKSGAQIPPLARLLALADRYCARVAERAWRKTMTPHAALRDLLLESNVTVDGNLAALLIRELGIYPIGTYVRLINGEIGVVSRRGLQSTTPHVESVIGPRGAPLDVFLQRDTRAELHGIREVLSLAQLATLQAPPLRMEQVWGRSAAV</sequence>
<evidence type="ECO:0000313" key="3">
    <source>
        <dbReference type="Proteomes" id="UP001162889"/>
    </source>
</evidence>
<accession>A0ABT1GLF5</accession>
<feature type="domain" description="HD-GYP" evidence="1">
    <location>
        <begin position="108"/>
        <end position="304"/>
    </location>
</feature>
<dbReference type="PROSITE" id="PS51832">
    <property type="entry name" value="HD_GYP"/>
    <property type="match status" value="1"/>
</dbReference>
<comment type="caution">
    <text evidence="2">The sequence shown here is derived from an EMBL/GenBank/DDBJ whole genome shotgun (WGS) entry which is preliminary data.</text>
</comment>
<dbReference type="InterPro" id="IPR003607">
    <property type="entry name" value="HD/PDEase_dom"/>
</dbReference>
<gene>
    <name evidence="2" type="ORF">L1274_002101</name>
</gene>
<organism evidence="2 3">
    <name type="scientific">Duganella violaceipulchra</name>
    <dbReference type="NCBI Taxonomy" id="2849652"/>
    <lineage>
        <taxon>Bacteria</taxon>
        <taxon>Pseudomonadati</taxon>
        <taxon>Pseudomonadota</taxon>
        <taxon>Betaproteobacteria</taxon>
        <taxon>Burkholderiales</taxon>
        <taxon>Oxalobacteraceae</taxon>
        <taxon>Telluria group</taxon>
        <taxon>Duganella</taxon>
    </lineage>
</organism>
<dbReference type="CDD" id="cd00077">
    <property type="entry name" value="HDc"/>
    <property type="match status" value="1"/>
</dbReference>
<keyword evidence="3" id="KW-1185">Reference proteome</keyword>
<dbReference type="RefSeq" id="WP_229224673.1">
    <property type="nucleotide sequence ID" value="NZ_JAHTGR010000003.1"/>
</dbReference>
<proteinExistence type="predicted"/>
<dbReference type="InterPro" id="IPR037522">
    <property type="entry name" value="HD_GYP_dom"/>
</dbReference>
<dbReference type="Gene3D" id="1.10.3210.10">
    <property type="entry name" value="Hypothetical protein af1432"/>
    <property type="match status" value="1"/>
</dbReference>
<protein>
    <submittedName>
        <fullName evidence="2">HD-GYP domain-containing protein (C-di-GMP phosphodiesterase class II)</fullName>
    </submittedName>
</protein>
<dbReference type="PANTHER" id="PTHR43155:SF2">
    <property type="entry name" value="CYCLIC DI-GMP PHOSPHODIESTERASE PA4108"/>
    <property type="match status" value="1"/>
</dbReference>
<dbReference type="Proteomes" id="UP001162889">
    <property type="component" value="Unassembled WGS sequence"/>
</dbReference>
<dbReference type="PANTHER" id="PTHR43155">
    <property type="entry name" value="CYCLIC DI-GMP PHOSPHODIESTERASE PA4108-RELATED"/>
    <property type="match status" value="1"/>
</dbReference>